<dbReference type="InterPro" id="IPR001881">
    <property type="entry name" value="EGF-like_Ca-bd_dom"/>
</dbReference>
<dbReference type="InterPro" id="IPR000152">
    <property type="entry name" value="EGF-type_Asp/Asn_hydroxyl_site"/>
</dbReference>
<dbReference type="PROSITE" id="PS00107">
    <property type="entry name" value="PROTEIN_KINASE_ATP"/>
    <property type="match status" value="1"/>
</dbReference>
<feature type="binding site" evidence="11">
    <location>
        <position position="442"/>
    </location>
    <ligand>
        <name>ATP</name>
        <dbReference type="ChEBI" id="CHEBI:30616"/>
    </ligand>
</feature>
<feature type="signal peptide" evidence="13">
    <location>
        <begin position="1"/>
        <end position="22"/>
    </location>
</feature>
<reference evidence="16 17" key="2">
    <citation type="submission" date="2024-10" db="EMBL/GenBank/DDBJ databases">
        <authorList>
            <person name="Ryan C."/>
        </authorList>
    </citation>
    <scope>NUCLEOTIDE SEQUENCE [LARGE SCALE GENOMIC DNA]</scope>
</reference>
<dbReference type="PROSITE" id="PS50026">
    <property type="entry name" value="EGF_3"/>
    <property type="match status" value="1"/>
</dbReference>
<feature type="transmembrane region" description="Helical" evidence="12">
    <location>
        <begin position="354"/>
        <end position="377"/>
    </location>
</feature>
<protein>
    <recommendedName>
        <fullName evidence="18">Protein kinase domain-containing protein</fullName>
    </recommendedName>
</protein>
<keyword evidence="3" id="KW-0808">Transferase</keyword>
<keyword evidence="9" id="KW-0325">Glycoprotein</keyword>
<dbReference type="InterPro" id="IPR025287">
    <property type="entry name" value="WAK_GUB"/>
</dbReference>
<evidence type="ECO:0000256" key="9">
    <source>
        <dbReference type="ARBA" id="ARBA00023180"/>
    </source>
</evidence>
<keyword evidence="12" id="KW-1133">Transmembrane helix</keyword>
<dbReference type="GO" id="GO:0016020">
    <property type="term" value="C:membrane"/>
    <property type="evidence" value="ECO:0007669"/>
    <property type="project" value="UniProtKB-SubCell"/>
</dbReference>
<gene>
    <name evidence="16" type="ORF">URODEC1_LOCUS107296</name>
</gene>
<dbReference type="InterPro" id="IPR045274">
    <property type="entry name" value="WAK-like"/>
</dbReference>
<evidence type="ECO:0000313" key="16">
    <source>
        <dbReference type="EMBL" id="CAL5078777.1"/>
    </source>
</evidence>
<dbReference type="GO" id="GO:0004674">
    <property type="term" value="F:protein serine/threonine kinase activity"/>
    <property type="evidence" value="ECO:0007669"/>
    <property type="project" value="UniProtKB-KW"/>
</dbReference>
<dbReference type="GO" id="GO:0005524">
    <property type="term" value="F:ATP binding"/>
    <property type="evidence" value="ECO:0007669"/>
    <property type="project" value="UniProtKB-UniRule"/>
</dbReference>
<dbReference type="EMBL" id="OZ075117">
    <property type="protein sequence ID" value="CAL5078777.1"/>
    <property type="molecule type" value="Genomic_DNA"/>
</dbReference>
<dbReference type="InterPro" id="IPR018097">
    <property type="entry name" value="EGF_Ca-bd_CS"/>
</dbReference>
<dbReference type="InterPro" id="IPR000742">
    <property type="entry name" value="EGF"/>
</dbReference>
<dbReference type="Pfam" id="PF13947">
    <property type="entry name" value="GUB_WAK_bind"/>
    <property type="match status" value="1"/>
</dbReference>
<reference evidence="17" key="1">
    <citation type="submission" date="2024-06" db="EMBL/GenBank/DDBJ databases">
        <authorList>
            <person name="Ryan C."/>
        </authorList>
    </citation>
    <scope>NUCLEOTIDE SEQUENCE [LARGE SCALE GENOMIC DNA]</scope>
</reference>
<evidence type="ECO:0000259" key="14">
    <source>
        <dbReference type="PROSITE" id="PS50011"/>
    </source>
</evidence>
<dbReference type="SMART" id="SM00179">
    <property type="entry name" value="EGF_CA"/>
    <property type="match status" value="1"/>
</dbReference>
<feature type="domain" description="EGF-like" evidence="15">
    <location>
        <begin position="305"/>
        <end position="348"/>
    </location>
</feature>
<name>A0ABC9FPV0_9POAL</name>
<evidence type="ECO:0000256" key="13">
    <source>
        <dbReference type="SAM" id="SignalP"/>
    </source>
</evidence>
<evidence type="ECO:0000256" key="1">
    <source>
        <dbReference type="ARBA" id="ARBA00004479"/>
    </source>
</evidence>
<sequence>MSTPSQPQLLLPILVLLATGGALLIQAAAIADKHELPITRPGCPDKCGNISIPFPFGMKPGCFREGFEVTCDHSFQPPRAFLGKGDQGSPKTSTVYSYLSMTKILGNSSIRNMPVELIDISVTRSEARAYGAVASACTKNATTSLWKMTQTTLLAKDMDGAEEGPFLVSLARNVFIGIGQETHSTVSRFDAANISLAGAGEEDYLVSCSSSLMGNLQLASNGSCSGHGCCQVSLPEGLRLTGVSVLATPNALNSTMWMANTCAFAMLVEHSWYNFSTVDLYGNTTDVVVPFHYEGNPYIPNGCQDIDECKSPDLYPCSSDGICKNRLLGYDCPCKPGMKGDGKKGTCQPIFSHVAQMVVGVIGGFVIMAALLFLIFLHKEKKKMREFYEKNGGPLLEKAKLIKLFKKDELKEILKNGNKIGNGFFGEVYKGHLDNKEVVVKKPISGGAQKNNDQFVNEVIIQSQVIHKNIVRLIGCCLEVDIPMLVYEFISKGSLEDILHSSKEVVPLDMDVRLSIAVQSADGLAYMHSKTNNKILHGDVKPANILLDDNFVPKISDFGISRLIARDKEHADNVIGDRSYMDPVFMQTGLLTEKSDVYSFGVVILELLSRKKATYSDNNSLVRNFLEAHKERRVAELFDNEITLTSNLELLHSLATIAAECLNLDVDQRPSMIDVAERLPKLYRYHKQ</sequence>
<evidence type="ECO:0000256" key="2">
    <source>
        <dbReference type="ARBA" id="ARBA00022527"/>
    </source>
</evidence>
<dbReference type="Proteomes" id="UP001497457">
    <property type="component" value="Chromosome 7b"/>
</dbReference>
<dbReference type="SMART" id="SM00181">
    <property type="entry name" value="EGF"/>
    <property type="match status" value="1"/>
</dbReference>
<dbReference type="FunFam" id="1.10.510.10:FF:000606">
    <property type="entry name" value="Wall-associated receptor kinase 3"/>
    <property type="match status" value="1"/>
</dbReference>
<dbReference type="PANTHER" id="PTHR27005:SF496">
    <property type="entry name" value="PROTEIN KINASE DOMAIN-CONTAINING PROTEIN"/>
    <property type="match status" value="1"/>
</dbReference>
<dbReference type="InterPro" id="IPR000719">
    <property type="entry name" value="Prot_kinase_dom"/>
</dbReference>
<organism evidence="16 17">
    <name type="scientific">Urochloa decumbens</name>
    <dbReference type="NCBI Taxonomy" id="240449"/>
    <lineage>
        <taxon>Eukaryota</taxon>
        <taxon>Viridiplantae</taxon>
        <taxon>Streptophyta</taxon>
        <taxon>Embryophyta</taxon>
        <taxon>Tracheophyta</taxon>
        <taxon>Spermatophyta</taxon>
        <taxon>Magnoliopsida</taxon>
        <taxon>Liliopsida</taxon>
        <taxon>Poales</taxon>
        <taxon>Poaceae</taxon>
        <taxon>PACMAD clade</taxon>
        <taxon>Panicoideae</taxon>
        <taxon>Panicodae</taxon>
        <taxon>Paniceae</taxon>
        <taxon>Melinidinae</taxon>
        <taxon>Urochloa</taxon>
    </lineage>
</organism>
<dbReference type="PROSITE" id="PS01187">
    <property type="entry name" value="EGF_CA"/>
    <property type="match status" value="1"/>
</dbReference>
<evidence type="ECO:0000256" key="10">
    <source>
        <dbReference type="PROSITE-ProRule" id="PRU00076"/>
    </source>
</evidence>
<evidence type="ECO:0000256" key="3">
    <source>
        <dbReference type="ARBA" id="ARBA00022679"/>
    </source>
</evidence>
<dbReference type="Gene3D" id="1.10.510.10">
    <property type="entry name" value="Transferase(Phosphotransferase) domain 1"/>
    <property type="match status" value="1"/>
</dbReference>
<evidence type="ECO:0000256" key="5">
    <source>
        <dbReference type="ARBA" id="ARBA00022741"/>
    </source>
</evidence>
<keyword evidence="4 13" id="KW-0732">Signal</keyword>
<dbReference type="AlphaFoldDB" id="A0ABC9FPV0"/>
<accession>A0ABC9FPV0</accession>
<dbReference type="PROSITE" id="PS50011">
    <property type="entry name" value="PROTEIN_KINASE_DOM"/>
    <property type="match status" value="1"/>
</dbReference>
<dbReference type="PROSITE" id="PS00010">
    <property type="entry name" value="ASX_HYDROXYL"/>
    <property type="match status" value="1"/>
</dbReference>
<dbReference type="CDD" id="cd00054">
    <property type="entry name" value="EGF_CA"/>
    <property type="match status" value="1"/>
</dbReference>
<evidence type="ECO:0000259" key="15">
    <source>
        <dbReference type="PROSITE" id="PS50026"/>
    </source>
</evidence>
<dbReference type="InterPro" id="IPR008271">
    <property type="entry name" value="Ser/Thr_kinase_AS"/>
</dbReference>
<keyword evidence="12" id="KW-0812">Transmembrane</keyword>
<evidence type="ECO:0000256" key="4">
    <source>
        <dbReference type="ARBA" id="ARBA00022729"/>
    </source>
</evidence>
<comment type="subcellular location">
    <subcellularLocation>
        <location evidence="1">Membrane</location>
        <topology evidence="1">Single-pass type I membrane protein</topology>
    </subcellularLocation>
</comment>
<evidence type="ECO:0000256" key="11">
    <source>
        <dbReference type="PROSITE-ProRule" id="PRU10141"/>
    </source>
</evidence>
<dbReference type="SUPFAM" id="SSF57196">
    <property type="entry name" value="EGF/Laminin"/>
    <property type="match status" value="1"/>
</dbReference>
<dbReference type="PANTHER" id="PTHR27005">
    <property type="entry name" value="WALL-ASSOCIATED RECEPTOR KINASE-LIKE 21"/>
    <property type="match status" value="1"/>
</dbReference>
<dbReference type="Pfam" id="PF07714">
    <property type="entry name" value="PK_Tyr_Ser-Thr"/>
    <property type="match status" value="1"/>
</dbReference>
<keyword evidence="6" id="KW-0418">Kinase</keyword>
<keyword evidence="10" id="KW-0245">EGF-like domain</keyword>
<evidence type="ECO:0000313" key="17">
    <source>
        <dbReference type="Proteomes" id="UP001497457"/>
    </source>
</evidence>
<proteinExistence type="predicted"/>
<keyword evidence="8" id="KW-1015">Disulfide bond</keyword>
<keyword evidence="7 11" id="KW-0067">ATP-binding</keyword>
<dbReference type="Gene3D" id="2.10.25.10">
    <property type="entry name" value="Laminin"/>
    <property type="match status" value="1"/>
</dbReference>
<dbReference type="InterPro" id="IPR017441">
    <property type="entry name" value="Protein_kinase_ATP_BS"/>
</dbReference>
<dbReference type="InterPro" id="IPR011009">
    <property type="entry name" value="Kinase-like_dom_sf"/>
</dbReference>
<comment type="caution">
    <text evidence="10">Lacks conserved residue(s) required for the propagation of feature annotation.</text>
</comment>
<evidence type="ECO:0000256" key="7">
    <source>
        <dbReference type="ARBA" id="ARBA00022840"/>
    </source>
</evidence>
<feature type="chain" id="PRO_5044789529" description="Protein kinase domain-containing protein" evidence="13">
    <location>
        <begin position="23"/>
        <end position="688"/>
    </location>
</feature>
<dbReference type="InterPro" id="IPR001245">
    <property type="entry name" value="Ser-Thr/Tyr_kinase_cat_dom"/>
</dbReference>
<dbReference type="Gene3D" id="3.30.200.20">
    <property type="entry name" value="Phosphorylase Kinase, domain 1"/>
    <property type="match status" value="1"/>
</dbReference>
<evidence type="ECO:0000256" key="12">
    <source>
        <dbReference type="SAM" id="Phobius"/>
    </source>
</evidence>
<dbReference type="SMART" id="SM00220">
    <property type="entry name" value="S_TKc"/>
    <property type="match status" value="1"/>
</dbReference>
<dbReference type="PROSITE" id="PS00108">
    <property type="entry name" value="PROTEIN_KINASE_ST"/>
    <property type="match status" value="1"/>
</dbReference>
<dbReference type="FunFam" id="3.30.200.20:FF:000337">
    <property type="entry name" value="Wall-associated receptor kinase 3"/>
    <property type="match status" value="1"/>
</dbReference>
<dbReference type="SUPFAM" id="SSF56112">
    <property type="entry name" value="Protein kinase-like (PK-like)"/>
    <property type="match status" value="1"/>
</dbReference>
<keyword evidence="5 11" id="KW-0547">Nucleotide-binding</keyword>
<evidence type="ECO:0000256" key="8">
    <source>
        <dbReference type="ARBA" id="ARBA00023157"/>
    </source>
</evidence>
<keyword evidence="17" id="KW-1185">Reference proteome</keyword>
<feature type="domain" description="Protein kinase" evidence="14">
    <location>
        <begin position="414"/>
        <end position="682"/>
    </location>
</feature>
<evidence type="ECO:0000256" key="6">
    <source>
        <dbReference type="ARBA" id="ARBA00022777"/>
    </source>
</evidence>
<evidence type="ECO:0008006" key="18">
    <source>
        <dbReference type="Google" id="ProtNLM"/>
    </source>
</evidence>
<keyword evidence="2" id="KW-0723">Serine/threonine-protein kinase</keyword>
<keyword evidence="12" id="KW-0472">Membrane</keyword>